<dbReference type="GO" id="GO:0043161">
    <property type="term" value="P:proteasome-mediated ubiquitin-dependent protein catabolic process"/>
    <property type="evidence" value="ECO:0007669"/>
    <property type="project" value="TreeGrafter"/>
</dbReference>
<dbReference type="SMART" id="SM00320">
    <property type="entry name" value="WD40"/>
    <property type="match status" value="7"/>
</dbReference>
<dbReference type="InterPro" id="IPR036322">
    <property type="entry name" value="WD40_repeat_dom_sf"/>
</dbReference>
<feature type="compositionally biased region" description="Low complexity" evidence="7">
    <location>
        <begin position="26"/>
        <end position="36"/>
    </location>
</feature>
<dbReference type="OrthoDB" id="2096344at2759"/>
<evidence type="ECO:0000256" key="6">
    <source>
        <dbReference type="PROSITE-ProRule" id="PRU00221"/>
    </source>
</evidence>
<gene>
    <name evidence="8" type="ORF">B0A49_00077</name>
</gene>
<dbReference type="InterPro" id="IPR019775">
    <property type="entry name" value="WD40_repeat_CS"/>
</dbReference>
<feature type="compositionally biased region" description="Low complexity" evidence="7">
    <location>
        <begin position="130"/>
        <end position="142"/>
    </location>
</feature>
<keyword evidence="9" id="KW-1185">Reference proteome</keyword>
<dbReference type="PROSITE" id="PS00678">
    <property type="entry name" value="WD_REPEATS_1"/>
    <property type="match status" value="1"/>
</dbReference>
<dbReference type="InterPro" id="IPR001680">
    <property type="entry name" value="WD40_rpt"/>
</dbReference>
<dbReference type="PROSITE" id="PS50082">
    <property type="entry name" value="WD_REPEATS_2"/>
    <property type="match status" value="2"/>
</dbReference>
<evidence type="ECO:0000256" key="1">
    <source>
        <dbReference type="ARBA" id="ARBA00004906"/>
    </source>
</evidence>
<evidence type="ECO:0000256" key="5">
    <source>
        <dbReference type="ARBA" id="ARBA00038344"/>
    </source>
</evidence>
<dbReference type="AlphaFoldDB" id="A0A4U0Y0U0"/>
<evidence type="ECO:0000313" key="8">
    <source>
        <dbReference type="EMBL" id="TKA82336.1"/>
    </source>
</evidence>
<evidence type="ECO:0000313" key="9">
    <source>
        <dbReference type="Proteomes" id="UP000308768"/>
    </source>
</evidence>
<dbReference type="InterPro" id="IPR015943">
    <property type="entry name" value="WD40/YVTN_repeat-like_dom_sf"/>
</dbReference>
<dbReference type="PANTHER" id="PTHR22852">
    <property type="entry name" value="LETHAL 2 DENTICLELESS PROTEIN RETINOIC ACID-REGULATED NUCLEAR MATRIX-ASSOCIATED PROTEIN"/>
    <property type="match status" value="1"/>
</dbReference>
<feature type="repeat" description="WD" evidence="6">
    <location>
        <begin position="288"/>
        <end position="329"/>
    </location>
</feature>
<organism evidence="8 9">
    <name type="scientific">Cryomyces minteri</name>
    <dbReference type="NCBI Taxonomy" id="331657"/>
    <lineage>
        <taxon>Eukaryota</taxon>
        <taxon>Fungi</taxon>
        <taxon>Dikarya</taxon>
        <taxon>Ascomycota</taxon>
        <taxon>Pezizomycotina</taxon>
        <taxon>Dothideomycetes</taxon>
        <taxon>Dothideomycetes incertae sedis</taxon>
        <taxon>Cryomyces</taxon>
    </lineage>
</organism>
<dbReference type="EMBL" id="NAJN01000002">
    <property type="protein sequence ID" value="TKA82336.1"/>
    <property type="molecule type" value="Genomic_DNA"/>
</dbReference>
<dbReference type="Gene3D" id="2.130.10.10">
    <property type="entry name" value="YVTN repeat-like/Quinoprotein amine dehydrogenase"/>
    <property type="match status" value="2"/>
</dbReference>
<protein>
    <submittedName>
        <fullName evidence="8">Uncharacterized protein</fullName>
    </submittedName>
</protein>
<dbReference type="STRING" id="331657.A0A4U0Y0U0"/>
<comment type="pathway">
    <text evidence="1">Protein modification; protein ubiquitination.</text>
</comment>
<dbReference type="InterPro" id="IPR051865">
    <property type="entry name" value="WD-repeat_CDT2_adapter"/>
</dbReference>
<name>A0A4U0Y0U0_9PEZI</name>
<proteinExistence type="inferred from homology"/>
<sequence>MADSGVFFSSQGTQHDQENLLDLGHLASSPLAPSSSINSRKLRKPPLITPKRFTKFFTPRTSSTGGRKSVTGGKSARQLRDITRNAINRRRPTNEKTSSNAPLFADINVLQDENIHTPRLGPGRKRKGLPSPESSPIQPSPSKRTQPTSPPLLQVVETEEEDSRLDDQLLPSSPPAEHEEKHEAVCLPIRRLRHAGVNARILQRSFGEDQRVGRGRYHDHCTSWQEQTTNFYSQPDDIHCFRSSALPFCAASCNTNPMVAIGDEEGGIRLLDSDKGNVSTFKEAYVSLRPHTNAVMDLAFSSDDLLLATASGDQTARIIDVRAQSTKFVMAGHASSVKQVRFQPGNDSVIATSSRDGSVHLWDTRCRGSEGPVLNIRTSLDPDGLDPLTMAPHISRYVNTYNSIPDAHAYRQSIQSVQKSANVITAQRDALLKGESPGRRGDVSITALAFLGAGRDNLLLTASEASACVKLWDIRGKYTPRRGPAVPISTTREPDSHHQHRHFGINSLALSGDGGRLYALCRDSTVYAYSTNHLVLGHAPELSSSTPALRHGYRHEGKEGLGPLYGFRHSSFHAATFYVKSSLRPAQDDRTELLAVGSSDGCVILFPTDERLLRRHAAPSPPHSDDELPSDHYLTPPVHTRGARSPLRRTPSDLALSASGRLNDTIPIYEQGTALIRGHQKEATSLTWTSEGELVSVGDDFTARCWREGGEARELRMGGEAGGRRWACGWACGWAEAGEEENE</sequence>
<evidence type="ECO:0000256" key="2">
    <source>
        <dbReference type="ARBA" id="ARBA00022574"/>
    </source>
</evidence>
<dbReference type="PROSITE" id="PS50294">
    <property type="entry name" value="WD_REPEATS_REGION"/>
    <property type="match status" value="2"/>
</dbReference>
<evidence type="ECO:0000256" key="4">
    <source>
        <dbReference type="ARBA" id="ARBA00022786"/>
    </source>
</evidence>
<comment type="caution">
    <text evidence="8">The sequence shown here is derived from an EMBL/GenBank/DDBJ whole genome shotgun (WGS) entry which is preliminary data.</text>
</comment>
<keyword evidence="4" id="KW-0833">Ubl conjugation pathway</keyword>
<feature type="region of interest" description="Disordered" evidence="7">
    <location>
        <begin position="616"/>
        <end position="651"/>
    </location>
</feature>
<dbReference type="GO" id="GO:0005634">
    <property type="term" value="C:nucleus"/>
    <property type="evidence" value="ECO:0007669"/>
    <property type="project" value="TreeGrafter"/>
</dbReference>
<evidence type="ECO:0000256" key="3">
    <source>
        <dbReference type="ARBA" id="ARBA00022737"/>
    </source>
</evidence>
<comment type="similarity">
    <text evidence="5">Belongs to the WD repeat cdt2 family.</text>
</comment>
<accession>A0A4U0Y0U0</accession>
<dbReference type="PANTHER" id="PTHR22852:SF0">
    <property type="entry name" value="DENTICLELESS PROTEIN HOMOLOG"/>
    <property type="match status" value="1"/>
</dbReference>
<feature type="region of interest" description="Disordered" evidence="7">
    <location>
        <begin position="26"/>
        <end position="182"/>
    </location>
</feature>
<keyword evidence="3" id="KW-0677">Repeat</keyword>
<reference evidence="8 9" key="1">
    <citation type="submission" date="2017-03" db="EMBL/GenBank/DDBJ databases">
        <title>Genomes of endolithic fungi from Antarctica.</title>
        <authorList>
            <person name="Coleine C."/>
            <person name="Masonjones S."/>
            <person name="Stajich J.E."/>
        </authorList>
    </citation>
    <scope>NUCLEOTIDE SEQUENCE [LARGE SCALE GENOMIC DNA]</scope>
    <source>
        <strain evidence="8 9">CCFEE 5187</strain>
    </source>
</reference>
<dbReference type="Pfam" id="PF00400">
    <property type="entry name" value="WD40"/>
    <property type="match status" value="3"/>
</dbReference>
<dbReference type="SUPFAM" id="SSF50978">
    <property type="entry name" value="WD40 repeat-like"/>
    <property type="match status" value="1"/>
</dbReference>
<dbReference type="GO" id="GO:0030674">
    <property type="term" value="F:protein-macromolecule adaptor activity"/>
    <property type="evidence" value="ECO:0007669"/>
    <property type="project" value="TreeGrafter"/>
</dbReference>
<dbReference type="Proteomes" id="UP000308768">
    <property type="component" value="Unassembled WGS sequence"/>
</dbReference>
<evidence type="ECO:0000256" key="7">
    <source>
        <dbReference type="SAM" id="MobiDB-lite"/>
    </source>
</evidence>
<keyword evidence="2 6" id="KW-0853">WD repeat</keyword>
<feature type="repeat" description="WD" evidence="6">
    <location>
        <begin position="330"/>
        <end position="365"/>
    </location>
</feature>